<reference evidence="1" key="1">
    <citation type="submission" date="2021-06" db="EMBL/GenBank/DDBJ databases">
        <authorList>
            <person name="Kallberg Y."/>
            <person name="Tangrot J."/>
            <person name="Rosling A."/>
        </authorList>
    </citation>
    <scope>NUCLEOTIDE SEQUENCE</scope>
    <source>
        <strain evidence="1">28 12/20/2015</strain>
    </source>
</reference>
<feature type="non-terminal residue" evidence="1">
    <location>
        <position position="60"/>
    </location>
</feature>
<protein>
    <submittedName>
        <fullName evidence="1">17495_t:CDS:1</fullName>
    </submittedName>
</protein>
<feature type="non-terminal residue" evidence="1">
    <location>
        <position position="1"/>
    </location>
</feature>
<comment type="caution">
    <text evidence="1">The sequence shown here is derived from an EMBL/GenBank/DDBJ whole genome shotgun (WGS) entry which is preliminary data.</text>
</comment>
<evidence type="ECO:0000313" key="1">
    <source>
        <dbReference type="EMBL" id="CAG8787414.1"/>
    </source>
</evidence>
<evidence type="ECO:0000313" key="2">
    <source>
        <dbReference type="Proteomes" id="UP000789366"/>
    </source>
</evidence>
<keyword evidence="2" id="KW-1185">Reference proteome</keyword>
<organism evidence="1 2">
    <name type="scientific">Cetraspora pellucida</name>
    <dbReference type="NCBI Taxonomy" id="1433469"/>
    <lineage>
        <taxon>Eukaryota</taxon>
        <taxon>Fungi</taxon>
        <taxon>Fungi incertae sedis</taxon>
        <taxon>Mucoromycota</taxon>
        <taxon>Glomeromycotina</taxon>
        <taxon>Glomeromycetes</taxon>
        <taxon>Diversisporales</taxon>
        <taxon>Gigasporaceae</taxon>
        <taxon>Cetraspora</taxon>
    </lineage>
</organism>
<accession>A0ACA9RD50</accession>
<dbReference type="Proteomes" id="UP000789366">
    <property type="component" value="Unassembled WGS sequence"/>
</dbReference>
<proteinExistence type="predicted"/>
<sequence length="60" mass="6759">VFSSTDEWRATGNWRFEFNVGGIISEYWRMYGLFSLSQLVALIRVLLNQGGSTNGVEVGE</sequence>
<dbReference type="EMBL" id="CAJVPW010065746">
    <property type="protein sequence ID" value="CAG8787414.1"/>
    <property type="molecule type" value="Genomic_DNA"/>
</dbReference>
<gene>
    <name evidence="1" type="ORF">SPELUC_LOCUS16925</name>
</gene>
<name>A0ACA9RD50_9GLOM</name>